<evidence type="ECO:0000256" key="8">
    <source>
        <dbReference type="ARBA" id="ARBA00022679"/>
    </source>
</evidence>
<dbReference type="PROSITE" id="PS51568">
    <property type="entry name" value="SAM_MT43_SET2_1"/>
    <property type="match status" value="1"/>
</dbReference>
<dbReference type="EMBL" id="JARJCM010000011">
    <property type="protein sequence ID" value="KAJ7042863.1"/>
    <property type="molecule type" value="Genomic_DNA"/>
</dbReference>
<dbReference type="InterPro" id="IPR006560">
    <property type="entry name" value="AWS_dom"/>
</dbReference>
<dbReference type="PROSITE" id="PS50280">
    <property type="entry name" value="SET"/>
    <property type="match status" value="1"/>
</dbReference>
<feature type="compositionally biased region" description="Basic and acidic residues" evidence="15">
    <location>
        <begin position="503"/>
        <end position="513"/>
    </location>
</feature>
<dbReference type="InterPro" id="IPR003616">
    <property type="entry name" value="Post-SET_dom"/>
</dbReference>
<keyword evidence="8" id="KW-0808">Transferase</keyword>
<evidence type="ECO:0000256" key="1">
    <source>
        <dbReference type="ARBA" id="ARBA00004123"/>
    </source>
</evidence>
<feature type="compositionally biased region" description="Basic residues" evidence="15">
    <location>
        <begin position="711"/>
        <end position="720"/>
    </location>
</feature>
<feature type="compositionally biased region" description="Low complexity" evidence="15">
    <location>
        <begin position="821"/>
        <end position="833"/>
    </location>
</feature>
<comment type="subcellular location">
    <subcellularLocation>
        <location evidence="2">Chromosome</location>
    </subcellularLocation>
    <subcellularLocation>
        <location evidence="1">Nucleus</location>
    </subcellularLocation>
</comment>
<dbReference type="InterPro" id="IPR044437">
    <property type="entry name" value="SETD2/Set2_SET"/>
</dbReference>
<dbReference type="GO" id="GO:0005694">
    <property type="term" value="C:chromosome"/>
    <property type="evidence" value="ECO:0007669"/>
    <property type="project" value="UniProtKB-SubCell"/>
</dbReference>
<dbReference type="EC" id="2.1.1.359" evidence="3"/>
<dbReference type="SMART" id="SM00508">
    <property type="entry name" value="PostSET"/>
    <property type="match status" value="1"/>
</dbReference>
<evidence type="ECO:0000259" key="17">
    <source>
        <dbReference type="PROSITE" id="PS50868"/>
    </source>
</evidence>
<name>A0AAD6X8B7_9AGAR</name>
<feature type="compositionally biased region" description="Low complexity" evidence="15">
    <location>
        <begin position="36"/>
        <end position="46"/>
    </location>
</feature>
<dbReference type="InterPro" id="IPR038190">
    <property type="entry name" value="SRI_sf"/>
</dbReference>
<evidence type="ECO:0000259" key="16">
    <source>
        <dbReference type="PROSITE" id="PS50280"/>
    </source>
</evidence>
<keyword evidence="10" id="KW-0805">Transcription regulation</keyword>
<evidence type="ECO:0000256" key="2">
    <source>
        <dbReference type="ARBA" id="ARBA00004286"/>
    </source>
</evidence>
<dbReference type="Proteomes" id="UP001218188">
    <property type="component" value="Unassembled WGS sequence"/>
</dbReference>
<feature type="compositionally biased region" description="Low complexity" evidence="15">
    <location>
        <begin position="690"/>
        <end position="702"/>
    </location>
</feature>
<evidence type="ECO:0000256" key="10">
    <source>
        <dbReference type="ARBA" id="ARBA00023015"/>
    </source>
</evidence>
<reference evidence="19" key="1">
    <citation type="submission" date="2023-03" db="EMBL/GenBank/DDBJ databases">
        <title>Massive genome expansion in bonnet fungi (Mycena s.s.) driven by repeated elements and novel gene families across ecological guilds.</title>
        <authorList>
            <consortium name="Lawrence Berkeley National Laboratory"/>
            <person name="Harder C.B."/>
            <person name="Miyauchi S."/>
            <person name="Viragh M."/>
            <person name="Kuo A."/>
            <person name="Thoen E."/>
            <person name="Andreopoulos B."/>
            <person name="Lu D."/>
            <person name="Skrede I."/>
            <person name="Drula E."/>
            <person name="Henrissat B."/>
            <person name="Morin E."/>
            <person name="Kohler A."/>
            <person name="Barry K."/>
            <person name="LaButti K."/>
            <person name="Morin E."/>
            <person name="Salamov A."/>
            <person name="Lipzen A."/>
            <person name="Mereny Z."/>
            <person name="Hegedus B."/>
            <person name="Baldrian P."/>
            <person name="Stursova M."/>
            <person name="Weitz H."/>
            <person name="Taylor A."/>
            <person name="Grigoriev I.V."/>
            <person name="Nagy L.G."/>
            <person name="Martin F."/>
            <person name="Kauserud H."/>
        </authorList>
    </citation>
    <scope>NUCLEOTIDE SEQUENCE</scope>
    <source>
        <strain evidence="19">CBHHK200</strain>
    </source>
</reference>
<comment type="caution">
    <text evidence="19">The sequence shown here is derived from an EMBL/GenBank/DDBJ whole genome shotgun (WGS) entry which is preliminary data.</text>
</comment>
<feature type="compositionally biased region" description="Basic and acidic residues" evidence="15">
    <location>
        <begin position="883"/>
        <end position="903"/>
    </location>
</feature>
<evidence type="ECO:0000259" key="18">
    <source>
        <dbReference type="PROSITE" id="PS51215"/>
    </source>
</evidence>
<dbReference type="PANTHER" id="PTHR22884">
    <property type="entry name" value="SET DOMAIN PROTEINS"/>
    <property type="match status" value="1"/>
</dbReference>
<dbReference type="InterPro" id="IPR046341">
    <property type="entry name" value="SET_dom_sf"/>
</dbReference>
<feature type="compositionally biased region" description="Low complexity" evidence="15">
    <location>
        <begin position="80"/>
        <end position="92"/>
    </location>
</feature>
<keyword evidence="12" id="KW-0539">Nucleus</keyword>
<evidence type="ECO:0000256" key="11">
    <source>
        <dbReference type="ARBA" id="ARBA00023163"/>
    </source>
</evidence>
<dbReference type="InterPro" id="IPR001214">
    <property type="entry name" value="SET_dom"/>
</dbReference>
<dbReference type="Pfam" id="PF00856">
    <property type="entry name" value="SET"/>
    <property type="match status" value="1"/>
</dbReference>
<feature type="region of interest" description="Disordered" evidence="15">
    <location>
        <begin position="690"/>
        <end position="733"/>
    </location>
</feature>
<evidence type="ECO:0000256" key="3">
    <source>
        <dbReference type="ARBA" id="ARBA00012178"/>
    </source>
</evidence>
<dbReference type="PROSITE" id="PS50868">
    <property type="entry name" value="POST_SET"/>
    <property type="match status" value="1"/>
</dbReference>
<dbReference type="Gene3D" id="1.10.1740.100">
    <property type="entry name" value="Set2, Rpb1 interacting domain"/>
    <property type="match status" value="1"/>
</dbReference>
<feature type="region of interest" description="Disordered" evidence="15">
    <location>
        <begin position="811"/>
        <end position="955"/>
    </location>
</feature>
<keyword evidence="9" id="KW-0949">S-adenosyl-L-methionine</keyword>
<keyword evidence="7 19" id="KW-0489">Methyltransferase</keyword>
<feature type="region of interest" description="Disordered" evidence="15">
    <location>
        <begin position="1"/>
        <end position="111"/>
    </location>
</feature>
<dbReference type="InterPro" id="IPR050777">
    <property type="entry name" value="SET2_Histone-Lys_MeTrsfase"/>
</dbReference>
<sequence length="955" mass="106258">MSQWPAPLSAPAAPAEITSHLPSPPMDPKLEDDAESPSSGSPSAPVDVKDLFEDPNVTLASSVVGSEVDESMPPPKHDSGSSSSSSPRSRTPSPTPPPEPERASSKGTKKKAQVVRQLIGELPVARAAALETFDELRLNNYQNKSIGLSQETAESGACDCRYRKGVDIQHIACGPESNCINRLTQVECQRDDCNAGSHCQNQRFQLKQYADIEIVQTEKKGFGLRAEVDIPKDAFIYEYVGDIVNPSTFSKRMQSYAEEGIRHFYFMMLQKGEYIDATKSGGIGRFANHSCNPNCFVSRWIVGAHVRMGIFAKRKIEKYEELTFNYNVDRYGHKAQKCYCGEPQCVGFIGGKTQTDLSTVDDIYMDALGITDEDEVTELKGTKKKKGKKLDDNDFLPEMRAILEKEIPKIMQALRQTPHRALTVKLLTRFRMTSDQNVTREMLRLRCLSLMKSVLEDNASDPEIVLLVLDSIKDWPLSTRNKIEDSSIDAAVKTIVDKITAKETRADETKEENPADETTEENAAGETTEKTSAGETTEDEKRIKLVGQELLDKWVKLTLAYRIPKRVIKPEEEEEEDTPVTSAYTFYPRHTPPQSPRRDHPIYKRPRYDGPPYDPDSPWEMYHIRPGGAPIGSRSTSWAPLPFVKPRPTPASSTSWDHSNTVERKRDTEPSKSVLDAVIAAAIAQKAADDAAAAEAAAAAAEAAKKAAPREHKRKHRSSKKAQTSEEKEANKEKRMLKLVGAVVVKCMSKYGKSLERDTFKKHAKELTQLIADKEKKSASYKENKLEVLSDEKVAKIKKFSKEYIAKVVRKMEKSGHKHQAPSSSTAQTTPTAVDTPNSIDGVDTVMTEMTVEEAMDMDPTSESDEEGEIGEREDGDMDVDEERWRRGTDAHRENGADMDMHPPARGQDGTPMDVSSAQAPHAADPRRRPPLEDEQAYAWDPYKPTGKFNGVPVA</sequence>
<evidence type="ECO:0000256" key="4">
    <source>
        <dbReference type="ARBA" id="ARBA00018028"/>
    </source>
</evidence>
<dbReference type="GO" id="GO:0140955">
    <property type="term" value="F:histone H3K36 trimethyltransferase activity"/>
    <property type="evidence" value="ECO:0007669"/>
    <property type="project" value="UniProtKB-EC"/>
</dbReference>
<keyword evidence="6" id="KW-0678">Repressor</keyword>
<evidence type="ECO:0000256" key="9">
    <source>
        <dbReference type="ARBA" id="ARBA00022691"/>
    </source>
</evidence>
<proteinExistence type="predicted"/>
<feature type="compositionally biased region" description="Low complexity" evidence="15">
    <location>
        <begin position="1"/>
        <end position="15"/>
    </location>
</feature>
<dbReference type="PROSITE" id="PS51215">
    <property type="entry name" value="AWS"/>
    <property type="match status" value="1"/>
</dbReference>
<evidence type="ECO:0000256" key="6">
    <source>
        <dbReference type="ARBA" id="ARBA00022491"/>
    </source>
</evidence>
<dbReference type="InterPro" id="IPR013257">
    <property type="entry name" value="SRI"/>
</dbReference>
<organism evidence="19 20">
    <name type="scientific">Mycena alexandri</name>
    <dbReference type="NCBI Taxonomy" id="1745969"/>
    <lineage>
        <taxon>Eukaryota</taxon>
        <taxon>Fungi</taxon>
        <taxon>Dikarya</taxon>
        <taxon>Basidiomycota</taxon>
        <taxon>Agaricomycotina</taxon>
        <taxon>Agaricomycetes</taxon>
        <taxon>Agaricomycetidae</taxon>
        <taxon>Agaricales</taxon>
        <taxon>Marasmiineae</taxon>
        <taxon>Mycenaceae</taxon>
        <taxon>Mycena</taxon>
    </lineage>
</organism>
<dbReference type="GO" id="GO:0032259">
    <property type="term" value="P:methylation"/>
    <property type="evidence" value="ECO:0007669"/>
    <property type="project" value="UniProtKB-KW"/>
</dbReference>
<evidence type="ECO:0000256" key="14">
    <source>
        <dbReference type="ARBA" id="ARBA00047545"/>
    </source>
</evidence>
<gene>
    <name evidence="19" type="ORF">C8F04DRAFT_1075023</name>
</gene>
<feature type="domain" description="AWS" evidence="18">
    <location>
        <begin position="153"/>
        <end position="208"/>
    </location>
</feature>
<evidence type="ECO:0000313" key="20">
    <source>
        <dbReference type="Proteomes" id="UP001218188"/>
    </source>
</evidence>
<evidence type="ECO:0000256" key="7">
    <source>
        <dbReference type="ARBA" id="ARBA00022603"/>
    </source>
</evidence>
<dbReference type="Pfam" id="PF08236">
    <property type="entry name" value="SRI"/>
    <property type="match status" value="1"/>
</dbReference>
<feature type="compositionally biased region" description="Basic and acidic residues" evidence="15">
    <location>
        <begin position="660"/>
        <end position="670"/>
    </location>
</feature>
<evidence type="ECO:0000256" key="13">
    <source>
        <dbReference type="ARBA" id="ARBA00030091"/>
    </source>
</evidence>
<protein>
    <recommendedName>
        <fullName evidence="4">Histone-lysine N-methyltransferase, H3 lysine-36 specific</fullName>
        <ecNumber evidence="3">2.1.1.359</ecNumber>
    </recommendedName>
    <alternativeName>
        <fullName evidence="13">SET domain-containing protein 2</fullName>
    </alternativeName>
</protein>
<dbReference type="SUPFAM" id="SSF82199">
    <property type="entry name" value="SET domain"/>
    <property type="match status" value="1"/>
</dbReference>
<keyword evidence="5" id="KW-0158">Chromosome</keyword>
<feature type="region of interest" description="Disordered" evidence="15">
    <location>
        <begin position="503"/>
        <end position="540"/>
    </location>
</feature>
<feature type="compositionally biased region" description="Acidic residues" evidence="15">
    <location>
        <begin position="851"/>
        <end position="882"/>
    </location>
</feature>
<comment type="catalytic activity">
    <reaction evidence="14">
        <text>L-lysyl(36)-[histone H3] + 3 S-adenosyl-L-methionine = N(6),N(6),N(6)-trimethyl-L-lysyl(36)-[histone H3] + 3 S-adenosyl-L-homocysteine + 3 H(+)</text>
        <dbReference type="Rhea" id="RHEA:60324"/>
        <dbReference type="Rhea" id="RHEA-COMP:9785"/>
        <dbReference type="Rhea" id="RHEA-COMP:15536"/>
        <dbReference type="ChEBI" id="CHEBI:15378"/>
        <dbReference type="ChEBI" id="CHEBI:29969"/>
        <dbReference type="ChEBI" id="CHEBI:57856"/>
        <dbReference type="ChEBI" id="CHEBI:59789"/>
        <dbReference type="ChEBI" id="CHEBI:61961"/>
        <dbReference type="EC" id="2.1.1.359"/>
    </reaction>
</comment>
<evidence type="ECO:0000256" key="5">
    <source>
        <dbReference type="ARBA" id="ARBA00022454"/>
    </source>
</evidence>
<dbReference type="SMART" id="SM00570">
    <property type="entry name" value="AWS"/>
    <property type="match status" value="1"/>
</dbReference>
<feature type="region of interest" description="Disordered" evidence="15">
    <location>
        <begin position="571"/>
        <end position="671"/>
    </location>
</feature>
<keyword evidence="11" id="KW-0804">Transcription</keyword>
<feature type="compositionally biased region" description="Polar residues" evidence="15">
    <location>
        <begin position="650"/>
        <end position="659"/>
    </location>
</feature>
<dbReference type="Gene3D" id="2.170.270.10">
    <property type="entry name" value="SET domain"/>
    <property type="match status" value="1"/>
</dbReference>
<dbReference type="AlphaFoldDB" id="A0AAD6X8B7"/>
<dbReference type="CDD" id="cd19172">
    <property type="entry name" value="SET_SETD2"/>
    <property type="match status" value="1"/>
</dbReference>
<dbReference type="GO" id="GO:0005634">
    <property type="term" value="C:nucleus"/>
    <property type="evidence" value="ECO:0007669"/>
    <property type="project" value="UniProtKB-SubCell"/>
</dbReference>
<feature type="compositionally biased region" description="Basic and acidic residues" evidence="15">
    <location>
        <begin position="596"/>
        <end position="608"/>
    </location>
</feature>
<feature type="domain" description="Post-SET" evidence="17">
    <location>
        <begin position="334"/>
        <end position="350"/>
    </location>
</feature>
<evidence type="ECO:0000256" key="12">
    <source>
        <dbReference type="ARBA" id="ARBA00023242"/>
    </source>
</evidence>
<dbReference type="InterPro" id="IPR025788">
    <property type="entry name" value="Set2_fungi"/>
</dbReference>
<keyword evidence="20" id="KW-1185">Reference proteome</keyword>
<feature type="domain" description="SET" evidence="16">
    <location>
        <begin position="210"/>
        <end position="327"/>
    </location>
</feature>
<evidence type="ECO:0000256" key="15">
    <source>
        <dbReference type="SAM" id="MobiDB-lite"/>
    </source>
</evidence>
<dbReference type="SMART" id="SM00317">
    <property type="entry name" value="SET"/>
    <property type="match status" value="1"/>
</dbReference>
<feature type="compositionally biased region" description="Basic and acidic residues" evidence="15">
    <location>
        <begin position="723"/>
        <end position="733"/>
    </location>
</feature>
<dbReference type="Pfam" id="PF17907">
    <property type="entry name" value="AWS"/>
    <property type="match status" value="1"/>
</dbReference>
<evidence type="ECO:0000313" key="19">
    <source>
        <dbReference type="EMBL" id="KAJ7042863.1"/>
    </source>
</evidence>
<dbReference type="GO" id="GO:0006355">
    <property type="term" value="P:regulation of DNA-templated transcription"/>
    <property type="evidence" value="ECO:0007669"/>
    <property type="project" value="InterPro"/>
</dbReference>
<accession>A0AAD6X8B7</accession>